<reference evidence="1" key="1">
    <citation type="journal article" date="2015" name="Nature">
        <title>Complex archaea that bridge the gap between prokaryotes and eukaryotes.</title>
        <authorList>
            <person name="Spang A."/>
            <person name="Saw J.H."/>
            <person name="Jorgensen S.L."/>
            <person name="Zaremba-Niedzwiedzka K."/>
            <person name="Martijn J."/>
            <person name="Lind A.E."/>
            <person name="van Eijk R."/>
            <person name="Schleper C."/>
            <person name="Guy L."/>
            <person name="Ettema T.J."/>
        </authorList>
    </citation>
    <scope>NUCLEOTIDE SEQUENCE</scope>
</reference>
<accession>A0A0F9GSE9</accession>
<protein>
    <submittedName>
        <fullName evidence="1">Uncharacterized protein</fullName>
    </submittedName>
</protein>
<proteinExistence type="predicted"/>
<dbReference type="EMBL" id="LAZR01027323">
    <property type="protein sequence ID" value="KKL66067.1"/>
    <property type="molecule type" value="Genomic_DNA"/>
</dbReference>
<gene>
    <name evidence="1" type="ORF">LCGC14_2148700</name>
</gene>
<dbReference type="AlphaFoldDB" id="A0A0F9GSE9"/>
<organism evidence="1">
    <name type="scientific">marine sediment metagenome</name>
    <dbReference type="NCBI Taxonomy" id="412755"/>
    <lineage>
        <taxon>unclassified sequences</taxon>
        <taxon>metagenomes</taxon>
        <taxon>ecological metagenomes</taxon>
    </lineage>
</organism>
<name>A0A0F9GSE9_9ZZZZ</name>
<sequence>MKPHEETRDLMVAAVEELRKFFKNGSVGQKDIRRAAIGASTFATWTRLYTAEISNDHLGFMIAREVIGDKKKLAEYLRKSKPVLALPK</sequence>
<evidence type="ECO:0000313" key="1">
    <source>
        <dbReference type="EMBL" id="KKL66067.1"/>
    </source>
</evidence>
<comment type="caution">
    <text evidence="1">The sequence shown here is derived from an EMBL/GenBank/DDBJ whole genome shotgun (WGS) entry which is preliminary data.</text>
</comment>